<evidence type="ECO:0000256" key="2">
    <source>
        <dbReference type="ARBA" id="ARBA00022490"/>
    </source>
</evidence>
<dbReference type="PANTHER" id="PTHR45984:SF1">
    <property type="entry name" value="SPAG1 AXONEMAL DYNEIN ASSEMBLY FACTOR"/>
    <property type="match status" value="1"/>
</dbReference>
<dbReference type="InterPro" id="IPR011990">
    <property type="entry name" value="TPR-like_helical_dom_sf"/>
</dbReference>
<organism evidence="7 8">
    <name type="scientific">Aphanomyces euteiches</name>
    <dbReference type="NCBI Taxonomy" id="100861"/>
    <lineage>
        <taxon>Eukaryota</taxon>
        <taxon>Sar</taxon>
        <taxon>Stramenopiles</taxon>
        <taxon>Oomycota</taxon>
        <taxon>Saprolegniomycetes</taxon>
        <taxon>Saprolegniales</taxon>
        <taxon>Verrucalvaceae</taxon>
        <taxon>Aphanomyces</taxon>
    </lineage>
</organism>
<accession>A0A6G0XJ35</accession>
<sequence>MLAHEPEVDYFSLHKRKHKDVDVDMLDYDYVAKCSDVDTLKNILVVLRSGKEGRYPQLEEAVESRLLQVLPPSETARIMRMKATPSESDVHAEIQALAAWETQMAHTSEALDEARKLSNRSLLPPPRGGGHVACTAPVSSERQPKESTPATQKKSKQTISAYDWRAWEKFDVEAAERELDQEEINRRDEARRQQEAIAEQKAKKRLEAAAMPASVDVEAMSNAERQVCAHREKQKGNESFRAGDNEDAIIFYSRSLVFDPTSAIVHANRALVHLKVKNLSSAEEDCTAAIELDPKYFKAWSRRGMARFRRGKYAEAVADFEEALRLDPSNREVQKLLEKTKSKWASVDGTSSAAAEQTAAKPFKRFEIIDTSDDEQETQAVKEIKATKKTEETKFERFEIIEDDEDDDN</sequence>
<evidence type="ECO:0000313" key="8">
    <source>
        <dbReference type="Proteomes" id="UP000481153"/>
    </source>
</evidence>
<name>A0A6G0XJ35_9STRA</name>
<evidence type="ECO:0000256" key="3">
    <source>
        <dbReference type="ARBA" id="ARBA00022737"/>
    </source>
</evidence>
<evidence type="ECO:0000256" key="6">
    <source>
        <dbReference type="SAM" id="MobiDB-lite"/>
    </source>
</evidence>
<dbReference type="Pfam" id="PF00515">
    <property type="entry name" value="TPR_1"/>
    <property type="match status" value="1"/>
</dbReference>
<keyword evidence="4 5" id="KW-0802">TPR repeat</keyword>
<dbReference type="InterPro" id="IPR051982">
    <property type="entry name" value="CiliaryAsmbly_MitoImport"/>
</dbReference>
<keyword evidence="8" id="KW-1185">Reference proteome</keyword>
<dbReference type="EMBL" id="VJMJ01000053">
    <property type="protein sequence ID" value="KAF0740297.1"/>
    <property type="molecule type" value="Genomic_DNA"/>
</dbReference>
<evidence type="ECO:0000313" key="7">
    <source>
        <dbReference type="EMBL" id="KAF0740297.1"/>
    </source>
</evidence>
<dbReference type="InterPro" id="IPR019734">
    <property type="entry name" value="TPR_rpt"/>
</dbReference>
<dbReference type="VEuPathDB" id="FungiDB:AeMF1_020145"/>
<dbReference type="PROSITE" id="PS50005">
    <property type="entry name" value="TPR"/>
    <property type="match status" value="1"/>
</dbReference>
<evidence type="ECO:0000256" key="5">
    <source>
        <dbReference type="PROSITE-ProRule" id="PRU00339"/>
    </source>
</evidence>
<keyword evidence="3" id="KW-0677">Repeat</keyword>
<dbReference type="SMART" id="SM00028">
    <property type="entry name" value="TPR"/>
    <property type="match status" value="3"/>
</dbReference>
<comment type="caution">
    <text evidence="7">The sequence shown here is derived from an EMBL/GenBank/DDBJ whole genome shotgun (WGS) entry which is preliminary data.</text>
</comment>
<proteinExistence type="predicted"/>
<dbReference type="PANTHER" id="PTHR45984">
    <property type="entry name" value="RNA (RNA) POLYMERASE II ASSOCIATED PROTEIN HOMOLOG"/>
    <property type="match status" value="1"/>
</dbReference>
<feature type="repeat" description="TPR" evidence="5">
    <location>
        <begin position="297"/>
        <end position="330"/>
    </location>
</feature>
<dbReference type="SUPFAM" id="SSF48452">
    <property type="entry name" value="TPR-like"/>
    <property type="match status" value="1"/>
</dbReference>
<gene>
    <name evidence="7" type="ORF">Ae201684_004296</name>
</gene>
<evidence type="ECO:0000256" key="4">
    <source>
        <dbReference type="ARBA" id="ARBA00022803"/>
    </source>
</evidence>
<dbReference type="Proteomes" id="UP000481153">
    <property type="component" value="Unassembled WGS sequence"/>
</dbReference>
<feature type="compositionally biased region" description="Polar residues" evidence="6">
    <location>
        <begin position="137"/>
        <end position="157"/>
    </location>
</feature>
<comment type="subcellular location">
    <subcellularLocation>
        <location evidence="1">Cytoplasm</location>
    </subcellularLocation>
</comment>
<reference evidence="7 8" key="1">
    <citation type="submission" date="2019-07" db="EMBL/GenBank/DDBJ databases">
        <title>Genomics analysis of Aphanomyces spp. identifies a new class of oomycete effector associated with host adaptation.</title>
        <authorList>
            <person name="Gaulin E."/>
        </authorList>
    </citation>
    <scope>NUCLEOTIDE SEQUENCE [LARGE SCALE GENOMIC DNA]</scope>
    <source>
        <strain evidence="7 8">ATCC 201684</strain>
    </source>
</reference>
<dbReference type="AlphaFoldDB" id="A0A6G0XJ35"/>
<dbReference type="Gene3D" id="1.25.40.10">
    <property type="entry name" value="Tetratricopeptide repeat domain"/>
    <property type="match status" value="1"/>
</dbReference>
<evidence type="ECO:0000256" key="1">
    <source>
        <dbReference type="ARBA" id="ARBA00004496"/>
    </source>
</evidence>
<keyword evidence="2" id="KW-0963">Cytoplasm</keyword>
<dbReference type="GO" id="GO:0006626">
    <property type="term" value="P:protein targeting to mitochondrion"/>
    <property type="evidence" value="ECO:0007669"/>
    <property type="project" value="TreeGrafter"/>
</dbReference>
<dbReference type="PROSITE" id="PS50293">
    <property type="entry name" value="TPR_REGION"/>
    <property type="match status" value="1"/>
</dbReference>
<feature type="region of interest" description="Disordered" evidence="6">
    <location>
        <begin position="121"/>
        <end position="157"/>
    </location>
</feature>
<dbReference type="GO" id="GO:0005739">
    <property type="term" value="C:mitochondrion"/>
    <property type="evidence" value="ECO:0007669"/>
    <property type="project" value="TreeGrafter"/>
</dbReference>
<protein>
    <submittedName>
        <fullName evidence="7">Uncharacterized protein</fullName>
    </submittedName>
</protein>
<dbReference type="GO" id="GO:0005829">
    <property type="term" value="C:cytosol"/>
    <property type="evidence" value="ECO:0007669"/>
    <property type="project" value="TreeGrafter"/>
</dbReference>
<dbReference type="GO" id="GO:0031072">
    <property type="term" value="F:heat shock protein binding"/>
    <property type="evidence" value="ECO:0007669"/>
    <property type="project" value="TreeGrafter"/>
</dbReference>
<dbReference type="Pfam" id="PF13181">
    <property type="entry name" value="TPR_8"/>
    <property type="match status" value="1"/>
</dbReference>